<accession>A0A919K7X1</accession>
<keyword evidence="1" id="KW-1133">Transmembrane helix</keyword>
<name>A0A919K7X1_9ACTN</name>
<sequence length="92" mass="9638">MAGLPCEIRGSAALAAVAATSVYAASAAATAAAMRGRFRMGDEPFQPQRTGGVRRKRSLAATVNGVLIRVNAPKPLPATFMHVKGSPWAKFR</sequence>
<evidence type="ECO:0000313" key="3">
    <source>
        <dbReference type="Proteomes" id="UP000629619"/>
    </source>
</evidence>
<proteinExistence type="predicted"/>
<dbReference type="AlphaFoldDB" id="A0A919K7X1"/>
<gene>
    <name evidence="2" type="ORF">Asi03nite_01390</name>
</gene>
<organism evidence="2 3">
    <name type="scientific">Actinoplanes siamensis</name>
    <dbReference type="NCBI Taxonomy" id="1223317"/>
    <lineage>
        <taxon>Bacteria</taxon>
        <taxon>Bacillati</taxon>
        <taxon>Actinomycetota</taxon>
        <taxon>Actinomycetes</taxon>
        <taxon>Micromonosporales</taxon>
        <taxon>Micromonosporaceae</taxon>
        <taxon>Actinoplanes</taxon>
    </lineage>
</organism>
<evidence type="ECO:0000313" key="2">
    <source>
        <dbReference type="EMBL" id="GIF02601.1"/>
    </source>
</evidence>
<reference evidence="2" key="1">
    <citation type="submission" date="2021-01" db="EMBL/GenBank/DDBJ databases">
        <title>Whole genome shotgun sequence of Actinoplanes siamensis NBRC 109076.</title>
        <authorList>
            <person name="Komaki H."/>
            <person name="Tamura T."/>
        </authorList>
    </citation>
    <scope>NUCLEOTIDE SEQUENCE</scope>
    <source>
        <strain evidence="2">NBRC 109076</strain>
    </source>
</reference>
<protein>
    <submittedName>
        <fullName evidence="2">Uncharacterized protein</fullName>
    </submittedName>
</protein>
<keyword evidence="1" id="KW-0472">Membrane</keyword>
<keyword evidence="1" id="KW-0812">Transmembrane</keyword>
<feature type="transmembrane region" description="Helical" evidence="1">
    <location>
        <begin position="12"/>
        <end position="34"/>
    </location>
</feature>
<keyword evidence="3" id="KW-1185">Reference proteome</keyword>
<evidence type="ECO:0000256" key="1">
    <source>
        <dbReference type="SAM" id="Phobius"/>
    </source>
</evidence>
<dbReference type="EMBL" id="BOMW01000002">
    <property type="protein sequence ID" value="GIF02601.1"/>
    <property type="molecule type" value="Genomic_DNA"/>
</dbReference>
<comment type="caution">
    <text evidence="2">The sequence shown here is derived from an EMBL/GenBank/DDBJ whole genome shotgun (WGS) entry which is preliminary data.</text>
</comment>
<dbReference type="Proteomes" id="UP000629619">
    <property type="component" value="Unassembled WGS sequence"/>
</dbReference>